<dbReference type="Pfam" id="PF06923">
    <property type="entry name" value="GutM"/>
    <property type="match status" value="1"/>
</dbReference>
<accession>A0A3N9P6Z7</accession>
<reference evidence="1 2" key="1">
    <citation type="submission" date="2018-11" db="EMBL/GenBank/DDBJ databases">
        <title>Genome sequence of strain 7197.</title>
        <authorList>
            <person name="Gao J."/>
            <person name="Sun J."/>
        </authorList>
    </citation>
    <scope>NUCLEOTIDE SEQUENCE [LARGE SCALE GENOMIC DNA]</scope>
    <source>
        <strain evidence="1 2">7197</strain>
    </source>
</reference>
<comment type="caution">
    <text evidence="1">The sequence shown here is derived from an EMBL/GenBank/DDBJ whole genome shotgun (WGS) entry which is preliminary data.</text>
</comment>
<organism evidence="1 2">
    <name type="scientific">Paenibacillus rhizophilus</name>
    <dbReference type="NCBI Taxonomy" id="1850366"/>
    <lineage>
        <taxon>Bacteria</taxon>
        <taxon>Bacillati</taxon>
        <taxon>Bacillota</taxon>
        <taxon>Bacilli</taxon>
        <taxon>Bacillales</taxon>
        <taxon>Paenibacillaceae</taxon>
        <taxon>Paenibacillus</taxon>
    </lineage>
</organism>
<dbReference type="Proteomes" id="UP000282529">
    <property type="component" value="Unassembled WGS sequence"/>
</dbReference>
<keyword evidence="2" id="KW-1185">Reference proteome</keyword>
<dbReference type="PIRSF" id="PIRSF011474">
    <property type="entry name" value="Glucitol_operon_activator"/>
    <property type="match status" value="1"/>
</dbReference>
<dbReference type="EMBL" id="RQPI01000004">
    <property type="protein sequence ID" value="RQW12001.1"/>
    <property type="molecule type" value="Genomic_DNA"/>
</dbReference>
<sequence length="141" mass="15732">MMGFIIIVIALSWLLQSVLGFLQIRHFNRHYTELRRIGRVAIGKKTGRFRAGTVVMLAIDSHGNILKAAKMQGVTVFSRVRSLKGLEGKPLPKLEEGDLAGFDKLTKGAIRDAMSSYKIISNGGELKLKKTWIERLIPAKK</sequence>
<dbReference type="InterPro" id="IPR009693">
    <property type="entry name" value="Glucitol_operon_activator"/>
</dbReference>
<dbReference type="OrthoDB" id="9096700at2"/>
<evidence type="ECO:0000313" key="1">
    <source>
        <dbReference type="EMBL" id="RQW12001.1"/>
    </source>
</evidence>
<proteinExistence type="predicted"/>
<protein>
    <submittedName>
        <fullName evidence="1">Transcriptional regulator</fullName>
    </submittedName>
</protein>
<name>A0A3N9P6Z7_9BACL</name>
<evidence type="ECO:0000313" key="2">
    <source>
        <dbReference type="Proteomes" id="UP000282529"/>
    </source>
</evidence>
<gene>
    <name evidence="1" type="ORF">EH198_10130</name>
</gene>
<dbReference type="AlphaFoldDB" id="A0A3N9P6Z7"/>